<protein>
    <submittedName>
        <fullName evidence="1">Uncharacterized protein</fullName>
    </submittedName>
</protein>
<keyword evidence="2" id="KW-1185">Reference proteome</keyword>
<accession>A0ACC3C184</accession>
<organism evidence="1 2">
    <name type="scientific">Pyropia yezoensis</name>
    <name type="common">Susabi-nori</name>
    <name type="synonym">Porphyra yezoensis</name>
    <dbReference type="NCBI Taxonomy" id="2788"/>
    <lineage>
        <taxon>Eukaryota</taxon>
        <taxon>Rhodophyta</taxon>
        <taxon>Bangiophyceae</taxon>
        <taxon>Bangiales</taxon>
        <taxon>Bangiaceae</taxon>
        <taxon>Pyropia</taxon>
    </lineage>
</organism>
<sequence>MCNYICEVVDVGDATPKFRVICADDTSLSFLGESPSAAWGQVMVGIRDRAPESRRRQRVNVSGPEYFGFAHVIVQELLQELPNVDRCTAYVRRIFWPPPEAGGPSGDAGVGSGGRGEGGSGSPSKRRLPLASGPIGKRKREAGPSQSMPARASSSAGVAAASPAKASPPAAASPDASRDGGIEALPAAVGDVRRRTSVPGNGYASASPPPSSEDDSDNAA</sequence>
<dbReference type="EMBL" id="CM020619">
    <property type="protein sequence ID" value="KAK1864094.1"/>
    <property type="molecule type" value="Genomic_DNA"/>
</dbReference>
<proteinExistence type="predicted"/>
<evidence type="ECO:0000313" key="2">
    <source>
        <dbReference type="Proteomes" id="UP000798662"/>
    </source>
</evidence>
<gene>
    <name evidence="1" type="ORF">I4F81_006644</name>
</gene>
<reference evidence="1" key="1">
    <citation type="submission" date="2019-11" db="EMBL/GenBank/DDBJ databases">
        <title>Nori genome reveals adaptations in red seaweeds to the harsh intertidal environment.</title>
        <authorList>
            <person name="Wang D."/>
            <person name="Mao Y."/>
        </authorList>
    </citation>
    <scope>NUCLEOTIDE SEQUENCE</scope>
    <source>
        <tissue evidence="1">Gametophyte</tissue>
    </source>
</reference>
<name>A0ACC3C184_PYRYE</name>
<comment type="caution">
    <text evidence="1">The sequence shown here is derived from an EMBL/GenBank/DDBJ whole genome shotgun (WGS) entry which is preliminary data.</text>
</comment>
<evidence type="ECO:0000313" key="1">
    <source>
        <dbReference type="EMBL" id="KAK1864094.1"/>
    </source>
</evidence>
<dbReference type="Proteomes" id="UP000798662">
    <property type="component" value="Chromosome 2"/>
</dbReference>